<feature type="region of interest" description="Disordered" evidence="1">
    <location>
        <begin position="85"/>
        <end position="106"/>
    </location>
</feature>
<gene>
    <name evidence="2" type="ORF">AK812_SmicGene24097</name>
</gene>
<accession>A0A1Q9DFJ1</accession>
<evidence type="ECO:0000256" key="1">
    <source>
        <dbReference type="SAM" id="MobiDB-lite"/>
    </source>
</evidence>
<evidence type="ECO:0000313" key="3">
    <source>
        <dbReference type="Proteomes" id="UP000186817"/>
    </source>
</evidence>
<dbReference type="EMBL" id="LSRX01000564">
    <property type="protein sequence ID" value="OLP93929.1"/>
    <property type="molecule type" value="Genomic_DNA"/>
</dbReference>
<proteinExistence type="predicted"/>
<reference evidence="2 3" key="1">
    <citation type="submission" date="2016-02" db="EMBL/GenBank/DDBJ databases">
        <title>Genome analysis of coral dinoflagellate symbionts highlights evolutionary adaptations to a symbiotic lifestyle.</title>
        <authorList>
            <person name="Aranda M."/>
            <person name="Li Y."/>
            <person name="Liew Y.J."/>
            <person name="Baumgarten S."/>
            <person name="Simakov O."/>
            <person name="Wilson M."/>
            <person name="Piel J."/>
            <person name="Ashoor H."/>
            <person name="Bougouffa S."/>
            <person name="Bajic V.B."/>
            <person name="Ryu T."/>
            <person name="Ravasi T."/>
            <person name="Bayer T."/>
            <person name="Micklem G."/>
            <person name="Kim H."/>
            <person name="Bhak J."/>
            <person name="Lajeunesse T.C."/>
            <person name="Voolstra C.R."/>
        </authorList>
    </citation>
    <scope>NUCLEOTIDE SEQUENCE [LARGE SCALE GENOMIC DNA]</scope>
    <source>
        <strain evidence="2 3">CCMP2467</strain>
    </source>
</reference>
<name>A0A1Q9DFJ1_SYMMI</name>
<organism evidence="2 3">
    <name type="scientific">Symbiodinium microadriaticum</name>
    <name type="common">Dinoflagellate</name>
    <name type="synonym">Zooxanthella microadriatica</name>
    <dbReference type="NCBI Taxonomy" id="2951"/>
    <lineage>
        <taxon>Eukaryota</taxon>
        <taxon>Sar</taxon>
        <taxon>Alveolata</taxon>
        <taxon>Dinophyceae</taxon>
        <taxon>Suessiales</taxon>
        <taxon>Symbiodiniaceae</taxon>
        <taxon>Symbiodinium</taxon>
    </lineage>
</organism>
<feature type="compositionally biased region" description="Basic and acidic residues" evidence="1">
    <location>
        <begin position="86"/>
        <end position="95"/>
    </location>
</feature>
<dbReference type="Proteomes" id="UP000186817">
    <property type="component" value="Unassembled WGS sequence"/>
</dbReference>
<dbReference type="AlphaFoldDB" id="A0A1Q9DFJ1"/>
<evidence type="ECO:0000313" key="2">
    <source>
        <dbReference type="EMBL" id="OLP93929.1"/>
    </source>
</evidence>
<comment type="caution">
    <text evidence="2">The sequence shown here is derived from an EMBL/GenBank/DDBJ whole genome shotgun (WGS) entry which is preliminary data.</text>
</comment>
<sequence length="153" mass="17158">MDKGLQVWGELHRESLETVPATKREALADALFNQAYSSLMTIGNTEKNDKMQGADTTLQVKEEVDWNDLDQDVVVATPPFYNVDNQSERSCKDIQGEQGAQQPRTPEMLLDLRDVGGAEANPKTKVRKHPVGRKKIARHFVAAFHYALAESTY</sequence>
<protein>
    <submittedName>
        <fullName evidence="2">Uncharacterized protein</fullName>
    </submittedName>
</protein>
<keyword evidence="3" id="KW-1185">Reference proteome</keyword>